<feature type="transmembrane region" description="Helical" evidence="1">
    <location>
        <begin position="20"/>
        <end position="42"/>
    </location>
</feature>
<dbReference type="EMBL" id="JANAWD010000119">
    <property type="protein sequence ID" value="KAJ3486496.1"/>
    <property type="molecule type" value="Genomic_DNA"/>
</dbReference>
<dbReference type="InterPro" id="IPR031728">
    <property type="entry name" value="GlcAase_C"/>
</dbReference>
<dbReference type="PANTHER" id="PTHR36183">
    <property type="entry name" value="BETA-GLUCURONIDASE"/>
    <property type="match status" value="1"/>
</dbReference>
<dbReference type="InterPro" id="IPR017853">
    <property type="entry name" value="GH"/>
</dbReference>
<sequence>MVVTDVASRILALRDPSGNLFVVMYLGLKFFALFCAASASALDVSLPLSAPSAAQELSQTLISFSLEQDRWPDWAGVDSRNEFTYSALKNLADITGIPPKIRVGANSEDHTVWSPTVTISQASFPPPNTITPYPEATSIVVGDGYYALSQFMLPGTHMTWGVNFGLDNVTNAVNMAKSIIKAFGSAAVKQAQVTLDLMEVGNEADLYKNNGLRPSNWTVQQYVNDWIAISGPVAQAADLNPQGVTLQGASFAGQGFKVSQIIDLGILSSAPGKLITTISQHRYSGAFCSGGDFPLISFMSKASVRSNLTLWKPDITTAHSLGLRYILGIATSLSETGSIACHGAPGVSNTAGAALWVIDYALQAASLGITETFFHEGIGFKYNFFQPISLNRSTIDGSPLNPPQPARVQPSYYAAILVATFIGNSGSTRIVELAVSDSNVSGYAAFENGVLKRAVFINLHAWLASSEGTGSRPSVQIGFNFTSNATIPQSAKAKRLEIQHADDLQGLTFGGQSYETSNAQPSGGVVEETVDLQQGIELSATEAILIAF</sequence>
<dbReference type="InterPro" id="IPR052974">
    <property type="entry name" value="GH79_Enzymes"/>
</dbReference>
<evidence type="ECO:0000256" key="1">
    <source>
        <dbReference type="SAM" id="Phobius"/>
    </source>
</evidence>
<dbReference type="SUPFAM" id="SSF51445">
    <property type="entry name" value="(Trans)glycosidases"/>
    <property type="match status" value="1"/>
</dbReference>
<organism evidence="3 4">
    <name type="scientific">Meripilus lineatus</name>
    <dbReference type="NCBI Taxonomy" id="2056292"/>
    <lineage>
        <taxon>Eukaryota</taxon>
        <taxon>Fungi</taxon>
        <taxon>Dikarya</taxon>
        <taxon>Basidiomycota</taxon>
        <taxon>Agaricomycotina</taxon>
        <taxon>Agaricomycetes</taxon>
        <taxon>Polyporales</taxon>
        <taxon>Meripilaceae</taxon>
        <taxon>Meripilus</taxon>
    </lineage>
</organism>
<evidence type="ECO:0000313" key="3">
    <source>
        <dbReference type="EMBL" id="KAJ3486496.1"/>
    </source>
</evidence>
<keyword evidence="1" id="KW-0812">Transmembrane</keyword>
<dbReference type="Pfam" id="PF16862">
    <property type="entry name" value="Glyco_hydro_79C"/>
    <property type="match status" value="1"/>
</dbReference>
<dbReference type="Gene3D" id="3.20.20.80">
    <property type="entry name" value="Glycosidases"/>
    <property type="match status" value="1"/>
</dbReference>
<keyword evidence="1" id="KW-1133">Transmembrane helix</keyword>
<gene>
    <name evidence="3" type="ORF">NLI96_g4195</name>
</gene>
<accession>A0AAD5V522</accession>
<dbReference type="PANTHER" id="PTHR36183:SF2">
    <property type="entry name" value="BETA-GLUCURONIDASE C-TERMINAL DOMAIN-CONTAINING PROTEIN"/>
    <property type="match status" value="1"/>
</dbReference>
<feature type="domain" description="Beta-glucuronidase C-terminal" evidence="2">
    <location>
        <begin position="442"/>
        <end position="545"/>
    </location>
</feature>
<dbReference type="AlphaFoldDB" id="A0AAD5V522"/>
<name>A0AAD5V522_9APHY</name>
<keyword evidence="4" id="KW-1185">Reference proteome</keyword>
<evidence type="ECO:0000259" key="2">
    <source>
        <dbReference type="Pfam" id="PF16862"/>
    </source>
</evidence>
<dbReference type="Proteomes" id="UP001212997">
    <property type="component" value="Unassembled WGS sequence"/>
</dbReference>
<protein>
    <recommendedName>
        <fullName evidence="2">Beta-glucuronidase C-terminal domain-containing protein</fullName>
    </recommendedName>
</protein>
<proteinExistence type="predicted"/>
<keyword evidence="1" id="KW-0472">Membrane</keyword>
<evidence type="ECO:0000313" key="4">
    <source>
        <dbReference type="Proteomes" id="UP001212997"/>
    </source>
</evidence>
<reference evidence="3" key="1">
    <citation type="submission" date="2022-07" db="EMBL/GenBank/DDBJ databases">
        <title>Genome Sequence of Physisporinus lineatus.</title>
        <authorList>
            <person name="Buettner E."/>
        </authorList>
    </citation>
    <scope>NUCLEOTIDE SEQUENCE</scope>
    <source>
        <strain evidence="3">VT162</strain>
    </source>
</reference>
<comment type="caution">
    <text evidence="3">The sequence shown here is derived from an EMBL/GenBank/DDBJ whole genome shotgun (WGS) entry which is preliminary data.</text>
</comment>